<dbReference type="NCBIfam" id="TIGR02219">
    <property type="entry name" value="phage_NlpC_fam"/>
    <property type="match status" value="1"/>
</dbReference>
<dbReference type="EMBL" id="CP025430">
    <property type="protein sequence ID" value="AUH63139.1"/>
    <property type="molecule type" value="Genomic_DNA"/>
</dbReference>
<dbReference type="OrthoDB" id="6058745at2"/>
<evidence type="ECO:0000259" key="5">
    <source>
        <dbReference type="PROSITE" id="PS51935"/>
    </source>
</evidence>
<evidence type="ECO:0000256" key="4">
    <source>
        <dbReference type="ARBA" id="ARBA00022807"/>
    </source>
</evidence>
<evidence type="ECO:0000256" key="3">
    <source>
        <dbReference type="ARBA" id="ARBA00022801"/>
    </source>
</evidence>
<dbReference type="SUPFAM" id="SSF54001">
    <property type="entry name" value="Cysteine proteinases"/>
    <property type="match status" value="1"/>
</dbReference>
<keyword evidence="7" id="KW-1185">Reference proteome</keyword>
<gene>
    <name evidence="6" type="ORF">CX676_02350</name>
</gene>
<dbReference type="InterPro" id="IPR011929">
    <property type="entry name" value="Phage_pept_NlpC/P60"/>
</dbReference>
<reference evidence="6 7" key="1">
    <citation type="journal article" date="2013" name="Antonie Van Leeuwenhoek">
        <title>Paracoccus zhejiangensis sp. nov., isolated from activated sludge in wastewater-treatment system.</title>
        <authorList>
            <person name="Wu Z.G."/>
            <person name="Zhang D.F."/>
            <person name="Liu Y.L."/>
            <person name="Wang F."/>
            <person name="Jiang X."/>
            <person name="Li C."/>
            <person name="Li S.P."/>
            <person name="Hong Q."/>
            <person name="Li W.J."/>
        </authorList>
    </citation>
    <scope>NUCLEOTIDE SEQUENCE [LARGE SCALE GENOMIC DNA]</scope>
    <source>
        <strain evidence="6 7">J6</strain>
    </source>
</reference>
<proteinExistence type="inferred from homology"/>
<dbReference type="AlphaFoldDB" id="A0A2H5EV14"/>
<sequence>MGERIVQLARGWIGTPYVHQASIKGAGTDCLGLIRGIWRELHGDEPEPVPPYSADWGEAGREEKLLDGAMRHLHPVALDEAEAPGQVLLFRMREGAVAKHLGILTAVGGAARFLHAYDRHGVIESPFGDPWRARLVRRFRVP</sequence>
<accession>A0A2H5EV14</accession>
<dbReference type="Gene3D" id="3.90.1720.10">
    <property type="entry name" value="endopeptidase domain like (from Nostoc punctiforme)"/>
    <property type="match status" value="1"/>
</dbReference>
<dbReference type="InterPro" id="IPR000064">
    <property type="entry name" value="NLP_P60_dom"/>
</dbReference>
<dbReference type="KEGG" id="pzh:CX676_02350"/>
<evidence type="ECO:0000313" key="7">
    <source>
        <dbReference type="Proteomes" id="UP000234530"/>
    </source>
</evidence>
<organism evidence="6 7">
    <name type="scientific">Paracoccus zhejiangensis</name>
    <dbReference type="NCBI Taxonomy" id="1077935"/>
    <lineage>
        <taxon>Bacteria</taxon>
        <taxon>Pseudomonadati</taxon>
        <taxon>Pseudomonadota</taxon>
        <taxon>Alphaproteobacteria</taxon>
        <taxon>Rhodobacterales</taxon>
        <taxon>Paracoccaceae</taxon>
        <taxon>Paracoccus</taxon>
    </lineage>
</organism>
<evidence type="ECO:0000256" key="2">
    <source>
        <dbReference type="ARBA" id="ARBA00022670"/>
    </source>
</evidence>
<dbReference type="Proteomes" id="UP000234530">
    <property type="component" value="Chromosome"/>
</dbReference>
<dbReference type="GO" id="GO:0006508">
    <property type="term" value="P:proteolysis"/>
    <property type="evidence" value="ECO:0007669"/>
    <property type="project" value="UniProtKB-KW"/>
</dbReference>
<keyword evidence="4" id="KW-0788">Thiol protease</keyword>
<evidence type="ECO:0000313" key="6">
    <source>
        <dbReference type="EMBL" id="AUH63139.1"/>
    </source>
</evidence>
<comment type="similarity">
    <text evidence="1">Belongs to the peptidase C40 family.</text>
</comment>
<dbReference type="InterPro" id="IPR038765">
    <property type="entry name" value="Papain-like_cys_pep_sf"/>
</dbReference>
<name>A0A2H5EV14_9RHOB</name>
<keyword evidence="3" id="KW-0378">Hydrolase</keyword>
<keyword evidence="2" id="KW-0645">Protease</keyword>
<protein>
    <submittedName>
        <fullName evidence="6">Peptidase</fullName>
    </submittedName>
</protein>
<dbReference type="RefSeq" id="WP_101751181.1">
    <property type="nucleotide sequence ID" value="NZ_CP025430.1"/>
</dbReference>
<dbReference type="PROSITE" id="PS51935">
    <property type="entry name" value="NLPC_P60"/>
    <property type="match status" value="1"/>
</dbReference>
<dbReference type="GO" id="GO:0008234">
    <property type="term" value="F:cysteine-type peptidase activity"/>
    <property type="evidence" value="ECO:0007669"/>
    <property type="project" value="UniProtKB-KW"/>
</dbReference>
<evidence type="ECO:0000256" key="1">
    <source>
        <dbReference type="ARBA" id="ARBA00007074"/>
    </source>
</evidence>
<feature type="domain" description="NlpC/P60" evidence="5">
    <location>
        <begin position="1"/>
        <end position="142"/>
    </location>
</feature>